<evidence type="ECO:0000256" key="10">
    <source>
        <dbReference type="ARBA" id="ARBA00023065"/>
    </source>
</evidence>
<dbReference type="GO" id="GO:0006826">
    <property type="term" value="P:iron ion transport"/>
    <property type="evidence" value="ECO:0007669"/>
    <property type="project" value="TreeGrafter"/>
</dbReference>
<feature type="chain" id="PRO_5013384558" description="ferric-chelate reductase (NADPH)" evidence="14">
    <location>
        <begin position="17"/>
        <end position="600"/>
    </location>
</feature>
<evidence type="ECO:0000256" key="2">
    <source>
        <dbReference type="ARBA" id="ARBA00006278"/>
    </source>
</evidence>
<comment type="similarity">
    <text evidence="2">Belongs to the ferric reductase (FRE) family.</text>
</comment>
<keyword evidence="8 13" id="KW-1133">Transmembrane helix</keyword>
<feature type="transmembrane region" description="Helical" evidence="13">
    <location>
        <begin position="271"/>
        <end position="292"/>
    </location>
</feature>
<dbReference type="PANTHER" id="PTHR32361:SF24">
    <property type="entry name" value="REDUCTASE, PUTATIVE (AFU_ORTHOLOGUE AFUA_3G10820)-RELATED"/>
    <property type="match status" value="1"/>
</dbReference>
<feature type="transmembrane region" description="Helical" evidence="13">
    <location>
        <begin position="43"/>
        <end position="64"/>
    </location>
</feature>
<evidence type="ECO:0000256" key="9">
    <source>
        <dbReference type="ARBA" id="ARBA00023002"/>
    </source>
</evidence>
<dbReference type="GO" id="GO:0052851">
    <property type="term" value="F:ferric-chelate reductase (NADPH) activity"/>
    <property type="evidence" value="ECO:0007669"/>
    <property type="project" value="UniProtKB-EC"/>
</dbReference>
<keyword evidence="14" id="KW-0732">Signal</keyword>
<keyword evidence="9" id="KW-0560">Oxidoreductase</keyword>
<dbReference type="Pfam" id="PF01794">
    <property type="entry name" value="Ferric_reduct"/>
    <property type="match status" value="1"/>
</dbReference>
<feature type="signal peptide" evidence="14">
    <location>
        <begin position="1"/>
        <end position="16"/>
    </location>
</feature>
<dbReference type="SUPFAM" id="SSF63380">
    <property type="entry name" value="Riboflavin synthase domain-like"/>
    <property type="match status" value="1"/>
</dbReference>
<dbReference type="CDD" id="cd06186">
    <property type="entry name" value="NOX_Duox_like_FAD_NADP"/>
    <property type="match status" value="1"/>
</dbReference>
<dbReference type="AlphaFoldDB" id="A0A1Q5TGL8"/>
<comment type="subcellular location">
    <subcellularLocation>
        <location evidence="1">Cell membrane</location>
        <topology evidence="1">Multi-pass membrane protein</topology>
    </subcellularLocation>
</comment>
<dbReference type="InterPro" id="IPR039261">
    <property type="entry name" value="FNR_nucleotide-bd"/>
</dbReference>
<dbReference type="EMBL" id="MNBE01000664">
    <property type="protein sequence ID" value="OKO99341.1"/>
    <property type="molecule type" value="Genomic_DNA"/>
</dbReference>
<comment type="catalytic activity">
    <reaction evidence="12">
        <text>2 a Fe(II)-siderophore + NADP(+) + H(+) = 2 a Fe(III)-siderophore + NADPH</text>
        <dbReference type="Rhea" id="RHEA:28795"/>
        <dbReference type="Rhea" id="RHEA-COMP:11342"/>
        <dbReference type="Rhea" id="RHEA-COMP:11344"/>
        <dbReference type="ChEBI" id="CHEBI:15378"/>
        <dbReference type="ChEBI" id="CHEBI:29033"/>
        <dbReference type="ChEBI" id="CHEBI:29034"/>
        <dbReference type="ChEBI" id="CHEBI:57783"/>
        <dbReference type="ChEBI" id="CHEBI:58349"/>
        <dbReference type="EC" id="1.16.1.9"/>
    </reaction>
</comment>
<sequence length="600" mass="67095">MQSLLLALSLAGLGSAQEIIIEKRGGGKNSAMEMWYEAYNDDLARYTILALGCAAAAYFVWSLAFRFSGHLRRLATFTDDKQKYFVPAHDKFCWLKEHLIYAPLFGTRHNREFQLSSAINMGTLPSRFHGFLIVGVVAMNVVLCTVTTPFNSEEDTLAGIVRNRTGTMATVNLIPLIIMAGRNNPLIAMLHVPYDTWNLLHRWLGRIVVLEALAHTFAWAIPKGQEAGWNIVAKALASSSFLLAGLVATAAFTALMLHSPSAIRHAFYETFLHLHIAIAAVSFGFLWVHLNGLAAQKYLLATIVLWALERATRLFSIIYRNFGRKSTTATIEAMPGDCMRISLRMARPWTFKPGQHIYLYIPAVGWWTAHPFSVGWSEVEETMPSEKSLPIARQDLLGVPKKTTLSLLVRRRTGMTDKLFQRASNAIGSRITLRAYAEGPYGNIHSMDSYGTVMLFAGGVGITHHVPFVRHLVAGFADGTVATRRLTLVWIIQSPEHLEWIRPWMTSILAMERRREVLRIMLFVTRPRNTKEIQSPSATVQMFPGRPNIDTLVGMEAENQIGAMGVLVCGNGGLSDDVRKVCRKRQANSNIDYVEESFSW</sequence>
<feature type="transmembrane region" description="Helical" evidence="13">
    <location>
        <begin position="203"/>
        <end position="221"/>
    </location>
</feature>
<feature type="transmembrane region" description="Helical" evidence="13">
    <location>
        <begin position="130"/>
        <end position="150"/>
    </location>
</feature>
<keyword evidence="10" id="KW-0406">Ion transport</keyword>
<dbReference type="GO" id="GO:0006879">
    <property type="term" value="P:intracellular iron ion homeostasis"/>
    <property type="evidence" value="ECO:0007669"/>
    <property type="project" value="TreeGrafter"/>
</dbReference>
<dbReference type="SUPFAM" id="SSF52343">
    <property type="entry name" value="Ferredoxin reductase-like, C-terminal NADP-linked domain"/>
    <property type="match status" value="1"/>
</dbReference>
<keyword evidence="6 13" id="KW-0812">Transmembrane</keyword>
<feature type="transmembrane region" description="Helical" evidence="13">
    <location>
        <begin position="170"/>
        <end position="191"/>
    </location>
</feature>
<dbReference type="GO" id="GO:0015677">
    <property type="term" value="P:copper ion import"/>
    <property type="evidence" value="ECO:0007669"/>
    <property type="project" value="TreeGrafter"/>
</dbReference>
<comment type="caution">
    <text evidence="16">The sequence shown here is derived from an EMBL/GenBank/DDBJ whole genome shotgun (WGS) entry which is preliminary data.</text>
</comment>
<feature type="transmembrane region" description="Helical" evidence="13">
    <location>
        <begin position="241"/>
        <end position="259"/>
    </location>
</feature>
<dbReference type="STRING" id="1316194.A0A1Q5TGL8"/>
<dbReference type="Proteomes" id="UP000186955">
    <property type="component" value="Unassembled WGS sequence"/>
</dbReference>
<accession>A0A1Q5TGL8</accession>
<evidence type="ECO:0000313" key="16">
    <source>
        <dbReference type="EMBL" id="OKO99341.1"/>
    </source>
</evidence>
<dbReference type="OrthoDB" id="4494341at2759"/>
<keyword evidence="5" id="KW-1003">Cell membrane</keyword>
<evidence type="ECO:0000256" key="11">
    <source>
        <dbReference type="ARBA" id="ARBA00023136"/>
    </source>
</evidence>
<evidence type="ECO:0000256" key="12">
    <source>
        <dbReference type="ARBA" id="ARBA00048483"/>
    </source>
</evidence>
<evidence type="ECO:0000259" key="15">
    <source>
        <dbReference type="PROSITE" id="PS51384"/>
    </source>
</evidence>
<evidence type="ECO:0000256" key="5">
    <source>
        <dbReference type="ARBA" id="ARBA00022475"/>
    </source>
</evidence>
<evidence type="ECO:0000256" key="6">
    <source>
        <dbReference type="ARBA" id="ARBA00022692"/>
    </source>
</evidence>
<protein>
    <recommendedName>
        <fullName evidence="3">ferric-chelate reductase (NADPH)</fullName>
        <ecNumber evidence="3">1.16.1.9</ecNumber>
    </recommendedName>
</protein>
<dbReference type="Pfam" id="PF08030">
    <property type="entry name" value="NAD_binding_6"/>
    <property type="match status" value="1"/>
</dbReference>
<evidence type="ECO:0000256" key="3">
    <source>
        <dbReference type="ARBA" id="ARBA00012668"/>
    </source>
</evidence>
<dbReference type="PANTHER" id="PTHR32361">
    <property type="entry name" value="FERRIC/CUPRIC REDUCTASE TRANSMEMBRANE COMPONENT"/>
    <property type="match status" value="1"/>
</dbReference>
<evidence type="ECO:0000256" key="4">
    <source>
        <dbReference type="ARBA" id="ARBA00022448"/>
    </source>
</evidence>
<dbReference type="InterPro" id="IPR013112">
    <property type="entry name" value="FAD-bd_8"/>
</dbReference>
<feature type="domain" description="FAD-binding FR-type" evidence="15">
    <location>
        <begin position="321"/>
        <end position="447"/>
    </location>
</feature>
<evidence type="ECO:0000256" key="8">
    <source>
        <dbReference type="ARBA" id="ARBA00022989"/>
    </source>
</evidence>
<dbReference type="SFLD" id="SFLDG01168">
    <property type="entry name" value="Ferric_reductase_subgroup_(FRE"/>
    <property type="match status" value="1"/>
</dbReference>
<evidence type="ECO:0000256" key="13">
    <source>
        <dbReference type="SAM" id="Phobius"/>
    </source>
</evidence>
<keyword evidence="7" id="KW-0249">Electron transport</keyword>
<gene>
    <name evidence="16" type="ORF">PENSUB_8728</name>
</gene>
<dbReference type="EC" id="1.16.1.9" evidence="3"/>
<dbReference type="GO" id="GO:0005886">
    <property type="term" value="C:plasma membrane"/>
    <property type="evidence" value="ECO:0007669"/>
    <property type="project" value="UniProtKB-SubCell"/>
</dbReference>
<keyword evidence="17" id="KW-1185">Reference proteome</keyword>
<evidence type="ECO:0000256" key="14">
    <source>
        <dbReference type="SAM" id="SignalP"/>
    </source>
</evidence>
<dbReference type="InterPro" id="IPR017927">
    <property type="entry name" value="FAD-bd_FR_type"/>
</dbReference>
<proteinExistence type="inferred from homology"/>
<dbReference type="PROSITE" id="PS51384">
    <property type="entry name" value="FAD_FR"/>
    <property type="match status" value="1"/>
</dbReference>
<dbReference type="InterPro" id="IPR013121">
    <property type="entry name" value="Fe_red_NAD-bd_6"/>
</dbReference>
<keyword evidence="11 13" id="KW-0472">Membrane</keyword>
<dbReference type="InterPro" id="IPR017938">
    <property type="entry name" value="Riboflavin_synthase-like_b-brl"/>
</dbReference>
<reference evidence="16 17" key="1">
    <citation type="submission" date="2016-10" db="EMBL/GenBank/DDBJ databases">
        <title>Genome sequence of the ascomycete fungus Penicillium subrubescens.</title>
        <authorList>
            <person name="De Vries R.P."/>
            <person name="Peng M."/>
            <person name="Dilokpimol A."/>
            <person name="Hilden K."/>
            <person name="Makela M.R."/>
            <person name="Grigoriev I."/>
            <person name="Riley R."/>
            <person name="Granchi Z."/>
        </authorList>
    </citation>
    <scope>NUCLEOTIDE SEQUENCE [LARGE SCALE GENOMIC DNA]</scope>
    <source>
        <strain evidence="16 17">CBS 132785</strain>
    </source>
</reference>
<evidence type="ECO:0000313" key="17">
    <source>
        <dbReference type="Proteomes" id="UP000186955"/>
    </source>
</evidence>
<dbReference type="InterPro" id="IPR051410">
    <property type="entry name" value="Ferric/Cupric_Reductase"/>
</dbReference>
<evidence type="ECO:0000256" key="1">
    <source>
        <dbReference type="ARBA" id="ARBA00004651"/>
    </source>
</evidence>
<dbReference type="Pfam" id="PF08022">
    <property type="entry name" value="FAD_binding_8"/>
    <property type="match status" value="1"/>
</dbReference>
<keyword evidence="4" id="KW-0813">Transport</keyword>
<evidence type="ECO:0000256" key="7">
    <source>
        <dbReference type="ARBA" id="ARBA00022982"/>
    </source>
</evidence>
<name>A0A1Q5TGL8_9EURO</name>
<dbReference type="FunFam" id="3.40.50.80:FF:000023">
    <property type="entry name" value="Putative ferric-chelate reductase"/>
    <property type="match status" value="1"/>
</dbReference>
<dbReference type="InterPro" id="IPR013130">
    <property type="entry name" value="Fe3_Rdtase_TM_dom"/>
</dbReference>
<dbReference type="Gene3D" id="3.40.50.80">
    <property type="entry name" value="Nucleotide-binding domain of ferredoxin-NADP reductase (FNR) module"/>
    <property type="match status" value="1"/>
</dbReference>
<dbReference type="SFLD" id="SFLDS00052">
    <property type="entry name" value="Ferric_Reductase_Domain"/>
    <property type="match status" value="1"/>
</dbReference>
<organism evidence="16 17">
    <name type="scientific">Penicillium subrubescens</name>
    <dbReference type="NCBI Taxonomy" id="1316194"/>
    <lineage>
        <taxon>Eukaryota</taxon>
        <taxon>Fungi</taxon>
        <taxon>Dikarya</taxon>
        <taxon>Ascomycota</taxon>
        <taxon>Pezizomycotina</taxon>
        <taxon>Eurotiomycetes</taxon>
        <taxon>Eurotiomycetidae</taxon>
        <taxon>Eurotiales</taxon>
        <taxon>Aspergillaceae</taxon>
        <taxon>Penicillium</taxon>
    </lineage>
</organism>